<dbReference type="AlphaFoldDB" id="A0A9D1TDU1"/>
<comment type="caution">
    <text evidence="2">The sequence shown here is derived from an EMBL/GenBank/DDBJ whole genome shotgun (WGS) entry which is preliminary data.</text>
</comment>
<name>A0A9D1TDU1_9FIRM</name>
<feature type="transmembrane region" description="Helical" evidence="1">
    <location>
        <begin position="42"/>
        <end position="61"/>
    </location>
</feature>
<keyword evidence="1" id="KW-0472">Membrane</keyword>
<dbReference type="EMBL" id="DVOT01000244">
    <property type="protein sequence ID" value="HIV28945.1"/>
    <property type="molecule type" value="Genomic_DNA"/>
</dbReference>
<feature type="transmembrane region" description="Helical" evidence="1">
    <location>
        <begin position="18"/>
        <end position="36"/>
    </location>
</feature>
<organism evidence="2 3">
    <name type="scientific">Candidatus Ornithocaccomicrobium faecavium</name>
    <dbReference type="NCBI Taxonomy" id="2840890"/>
    <lineage>
        <taxon>Bacteria</taxon>
        <taxon>Bacillati</taxon>
        <taxon>Bacillota</taxon>
        <taxon>Clostridia</taxon>
        <taxon>Candidatus Ornithocaccomicrobium</taxon>
    </lineage>
</organism>
<keyword evidence="1" id="KW-0812">Transmembrane</keyword>
<sequence length="62" mass="6573">MAASGGLRVRNSTGKCELCKLLGILLVGIGVVVLLFSLPDWLWASLIGITLIVLGVLLLRVK</sequence>
<evidence type="ECO:0000313" key="3">
    <source>
        <dbReference type="Proteomes" id="UP000886884"/>
    </source>
</evidence>
<protein>
    <submittedName>
        <fullName evidence="2">Uncharacterized protein</fullName>
    </submittedName>
</protein>
<keyword evidence="1" id="KW-1133">Transmembrane helix</keyword>
<gene>
    <name evidence="2" type="ORF">IAA64_13365</name>
</gene>
<proteinExistence type="predicted"/>
<reference evidence="2" key="1">
    <citation type="submission" date="2020-10" db="EMBL/GenBank/DDBJ databases">
        <authorList>
            <person name="Gilroy R."/>
        </authorList>
    </citation>
    <scope>NUCLEOTIDE SEQUENCE</scope>
    <source>
        <strain evidence="2">CHK183-6373</strain>
    </source>
</reference>
<accession>A0A9D1TDU1</accession>
<evidence type="ECO:0000313" key="2">
    <source>
        <dbReference type="EMBL" id="HIV28945.1"/>
    </source>
</evidence>
<dbReference type="Proteomes" id="UP000886884">
    <property type="component" value="Unassembled WGS sequence"/>
</dbReference>
<reference evidence="2" key="2">
    <citation type="journal article" date="2021" name="PeerJ">
        <title>Extensive microbial diversity within the chicken gut microbiome revealed by metagenomics and culture.</title>
        <authorList>
            <person name="Gilroy R."/>
            <person name="Ravi A."/>
            <person name="Getino M."/>
            <person name="Pursley I."/>
            <person name="Horton D.L."/>
            <person name="Alikhan N.F."/>
            <person name="Baker D."/>
            <person name="Gharbi K."/>
            <person name="Hall N."/>
            <person name="Watson M."/>
            <person name="Adriaenssens E.M."/>
            <person name="Foster-Nyarko E."/>
            <person name="Jarju S."/>
            <person name="Secka A."/>
            <person name="Antonio M."/>
            <person name="Oren A."/>
            <person name="Chaudhuri R.R."/>
            <person name="La Ragione R."/>
            <person name="Hildebrand F."/>
            <person name="Pallen M.J."/>
        </authorList>
    </citation>
    <scope>NUCLEOTIDE SEQUENCE</scope>
    <source>
        <strain evidence="2">CHK183-6373</strain>
    </source>
</reference>
<evidence type="ECO:0000256" key="1">
    <source>
        <dbReference type="SAM" id="Phobius"/>
    </source>
</evidence>